<dbReference type="Proteomes" id="UP000766570">
    <property type="component" value="Unassembled WGS sequence"/>
</dbReference>
<dbReference type="PANTHER" id="PTHR34310">
    <property type="entry name" value="DUF427 DOMAIN PROTEIN (AFU_ORTHOLOGUE AFUA_3G02220)"/>
    <property type="match status" value="1"/>
</dbReference>
<proteinExistence type="predicted"/>
<dbReference type="RefSeq" id="WP_209907168.1">
    <property type="nucleotide sequence ID" value="NZ_BAAAMI010000011.1"/>
</dbReference>
<feature type="domain" description="DUF427" evidence="1">
    <location>
        <begin position="159"/>
        <end position="246"/>
    </location>
</feature>
<organism evidence="2 3">
    <name type="scientific">Paeniglutamicibacter psychrophenolicus</name>
    <dbReference type="NCBI Taxonomy" id="257454"/>
    <lineage>
        <taxon>Bacteria</taxon>
        <taxon>Bacillati</taxon>
        <taxon>Actinomycetota</taxon>
        <taxon>Actinomycetes</taxon>
        <taxon>Micrococcales</taxon>
        <taxon>Micrococcaceae</taxon>
        <taxon>Paeniglutamicibacter</taxon>
    </lineage>
</organism>
<dbReference type="PANTHER" id="PTHR34310:SF9">
    <property type="entry name" value="BLR5716 PROTEIN"/>
    <property type="match status" value="1"/>
</dbReference>
<sequence>MATRISDLINQSLPMLRYEPTQKRVRANFGKTPVLDTSSAVLVWEPRRVVPIYAVPESSVQAHLVPTSGTGPEVPAKTGILTPEDAFALHTAEGAALDVKVGGRTLPGAAFRLSDPVLQGFVAFDFRAFDWFEEDEPIDAHPRDPFKRVEVLASSRHLRVELEGMLLAETRHPKLLFETHVPTRYYVRPGEVQWDALVGTDSSSKCPYKGTANYWAPASGGRDVAWSYANPLPEAAAIAGLVCFYSERTDFILDGKRLARPHTPFD</sequence>
<keyword evidence="3" id="KW-1185">Reference proteome</keyword>
<name>A0ABS4WD25_9MICC</name>
<gene>
    <name evidence="2" type="ORF">JOF46_002012</name>
</gene>
<protein>
    <submittedName>
        <fullName evidence="2">Uncharacterized protein (DUF427 family)</fullName>
    </submittedName>
</protein>
<evidence type="ECO:0000313" key="3">
    <source>
        <dbReference type="Proteomes" id="UP000766570"/>
    </source>
</evidence>
<dbReference type="InterPro" id="IPR038694">
    <property type="entry name" value="DUF427_sf"/>
</dbReference>
<dbReference type="Pfam" id="PF04248">
    <property type="entry name" value="NTP_transf_9"/>
    <property type="match status" value="1"/>
</dbReference>
<evidence type="ECO:0000313" key="2">
    <source>
        <dbReference type="EMBL" id="MBP2374100.1"/>
    </source>
</evidence>
<comment type="caution">
    <text evidence="2">The sequence shown here is derived from an EMBL/GenBank/DDBJ whole genome shotgun (WGS) entry which is preliminary data.</text>
</comment>
<reference evidence="2 3" key="1">
    <citation type="submission" date="2021-03" db="EMBL/GenBank/DDBJ databases">
        <title>Sequencing the genomes of 1000 actinobacteria strains.</title>
        <authorList>
            <person name="Klenk H.-P."/>
        </authorList>
    </citation>
    <scope>NUCLEOTIDE SEQUENCE [LARGE SCALE GENOMIC DNA]</scope>
    <source>
        <strain evidence="2 3">DSM 15454</strain>
    </source>
</reference>
<dbReference type="Gene3D" id="2.170.150.40">
    <property type="entry name" value="Domain of unknown function (DUF427)"/>
    <property type="match status" value="2"/>
</dbReference>
<accession>A0ABS4WD25</accession>
<dbReference type="EMBL" id="JAGIOE010000001">
    <property type="protein sequence ID" value="MBP2374100.1"/>
    <property type="molecule type" value="Genomic_DNA"/>
</dbReference>
<evidence type="ECO:0000259" key="1">
    <source>
        <dbReference type="Pfam" id="PF04248"/>
    </source>
</evidence>
<dbReference type="InterPro" id="IPR007361">
    <property type="entry name" value="DUF427"/>
</dbReference>